<feature type="compositionally biased region" description="Polar residues" evidence="1">
    <location>
        <begin position="233"/>
        <end position="242"/>
    </location>
</feature>
<reference evidence="3" key="2">
    <citation type="submission" date="2015-06" db="UniProtKB">
        <authorList>
            <consortium name="EnsemblMetazoa"/>
        </authorList>
    </citation>
    <scope>IDENTIFICATION</scope>
</reference>
<feature type="region of interest" description="Disordered" evidence="1">
    <location>
        <begin position="62"/>
        <end position="98"/>
    </location>
</feature>
<evidence type="ECO:0000313" key="3">
    <source>
        <dbReference type="EnsemblMetazoa" id="tetur02g14060.1"/>
    </source>
</evidence>
<accession>T1JY22</accession>
<protein>
    <submittedName>
        <fullName evidence="3">Uncharacterized protein</fullName>
    </submittedName>
</protein>
<sequence length="242" mass="27727">MTEGILMNMNFQLLLLLVIIPICWTQSSSDQQQSPSSLSSSVKPIQNDLTILLTDKPIKSVRKGENQKVKNTDFDEDQSSPSKKGFKRLVSSSSSKGLTDSRFTGIRQTKITDNLSEYKLLHHGHLGGPSEPTQIGFKNSADQGKRTWSSKYQNDSKFRDDSPMNRIHRQNHQLRQYGSSLRKRFNNSRKGQNRWTSSKEQKKKLQADEEDEEEEEEEEVKKKPKKIKVKKQISGNRNSQSS</sequence>
<dbReference type="HOGENOM" id="CLU_1301117_0_0_1"/>
<feature type="compositionally biased region" description="Basic and acidic residues" evidence="1">
    <location>
        <begin position="154"/>
        <end position="163"/>
    </location>
</feature>
<feature type="region of interest" description="Disordered" evidence="1">
    <location>
        <begin position="122"/>
        <end position="165"/>
    </location>
</feature>
<organism evidence="3 4">
    <name type="scientific">Tetranychus urticae</name>
    <name type="common">Two-spotted spider mite</name>
    <dbReference type="NCBI Taxonomy" id="32264"/>
    <lineage>
        <taxon>Eukaryota</taxon>
        <taxon>Metazoa</taxon>
        <taxon>Ecdysozoa</taxon>
        <taxon>Arthropoda</taxon>
        <taxon>Chelicerata</taxon>
        <taxon>Arachnida</taxon>
        <taxon>Acari</taxon>
        <taxon>Acariformes</taxon>
        <taxon>Trombidiformes</taxon>
        <taxon>Prostigmata</taxon>
        <taxon>Eleutherengona</taxon>
        <taxon>Raphignathae</taxon>
        <taxon>Tetranychoidea</taxon>
        <taxon>Tetranychidae</taxon>
        <taxon>Tetranychus</taxon>
    </lineage>
</organism>
<feature type="region of interest" description="Disordered" evidence="1">
    <location>
        <begin position="177"/>
        <end position="242"/>
    </location>
</feature>
<evidence type="ECO:0000256" key="1">
    <source>
        <dbReference type="SAM" id="MobiDB-lite"/>
    </source>
</evidence>
<dbReference type="EMBL" id="CAEY01000838">
    <property type="status" value="NOT_ANNOTATED_CDS"/>
    <property type="molecule type" value="Genomic_DNA"/>
</dbReference>
<reference evidence="4" key="1">
    <citation type="submission" date="2011-08" db="EMBL/GenBank/DDBJ databases">
        <authorList>
            <person name="Rombauts S."/>
        </authorList>
    </citation>
    <scope>NUCLEOTIDE SEQUENCE</scope>
    <source>
        <strain evidence="4">London</strain>
    </source>
</reference>
<proteinExistence type="predicted"/>
<feature type="signal peptide" evidence="2">
    <location>
        <begin position="1"/>
        <end position="25"/>
    </location>
</feature>
<keyword evidence="2" id="KW-0732">Signal</keyword>
<feature type="compositionally biased region" description="Basic and acidic residues" evidence="1">
    <location>
        <begin position="197"/>
        <end position="207"/>
    </location>
</feature>
<dbReference type="Proteomes" id="UP000015104">
    <property type="component" value="Unassembled WGS sequence"/>
</dbReference>
<keyword evidence="4" id="KW-1185">Reference proteome</keyword>
<dbReference type="AlphaFoldDB" id="T1JY22"/>
<dbReference type="EnsemblMetazoa" id="tetur02g14060.1">
    <property type="protein sequence ID" value="tetur02g14060.1"/>
    <property type="gene ID" value="tetur02g14060"/>
</dbReference>
<name>T1JY22_TETUR</name>
<feature type="compositionally biased region" description="Acidic residues" evidence="1">
    <location>
        <begin position="208"/>
        <end position="218"/>
    </location>
</feature>
<evidence type="ECO:0000313" key="4">
    <source>
        <dbReference type="Proteomes" id="UP000015104"/>
    </source>
</evidence>
<evidence type="ECO:0000256" key="2">
    <source>
        <dbReference type="SAM" id="SignalP"/>
    </source>
</evidence>
<feature type="chain" id="PRO_5007728981" evidence="2">
    <location>
        <begin position="26"/>
        <end position="242"/>
    </location>
</feature>
<feature type="compositionally biased region" description="Basic and acidic residues" evidence="1">
    <location>
        <begin position="62"/>
        <end position="73"/>
    </location>
</feature>
<feature type="compositionally biased region" description="Basic residues" evidence="1">
    <location>
        <begin position="222"/>
        <end position="231"/>
    </location>
</feature>
<feature type="compositionally biased region" description="Polar residues" evidence="1">
    <location>
        <begin position="131"/>
        <end position="153"/>
    </location>
</feature>